<feature type="region of interest" description="Disordered" evidence="12">
    <location>
        <begin position="866"/>
        <end position="890"/>
    </location>
</feature>
<keyword evidence="5" id="KW-0808">Transferase</keyword>
<dbReference type="RefSeq" id="WP_203743921.1">
    <property type="nucleotide sequence ID" value="NZ_BAAAUC010000001.1"/>
</dbReference>
<dbReference type="SMART" id="SM01079">
    <property type="entry name" value="CHASE"/>
    <property type="match status" value="1"/>
</dbReference>
<dbReference type="Pfam" id="PF03924">
    <property type="entry name" value="CHASE"/>
    <property type="match status" value="1"/>
</dbReference>
<comment type="catalytic activity">
    <reaction evidence="1">
        <text>ATP + protein L-histidine = ADP + protein N-phospho-L-histidine.</text>
        <dbReference type="EC" id="2.7.13.3"/>
    </reaction>
</comment>
<dbReference type="PANTHER" id="PTHR42878">
    <property type="entry name" value="TWO-COMPONENT HISTIDINE KINASE"/>
    <property type="match status" value="1"/>
</dbReference>
<dbReference type="InterPro" id="IPR006189">
    <property type="entry name" value="CHASE_dom"/>
</dbReference>
<dbReference type="Gene3D" id="3.30.565.10">
    <property type="entry name" value="Histidine kinase-like ATPase, C-terminal domain"/>
    <property type="match status" value="1"/>
</dbReference>
<keyword evidence="10" id="KW-0472">Membrane</keyword>
<dbReference type="InterPro" id="IPR036097">
    <property type="entry name" value="HisK_dim/P_sf"/>
</dbReference>
<evidence type="ECO:0000259" key="13">
    <source>
        <dbReference type="PROSITE" id="PS50109"/>
    </source>
</evidence>
<dbReference type="PROSITE" id="PS50109">
    <property type="entry name" value="HIS_KIN"/>
    <property type="match status" value="1"/>
</dbReference>
<dbReference type="Pfam" id="PF08448">
    <property type="entry name" value="PAS_4"/>
    <property type="match status" value="2"/>
</dbReference>
<sequence length="890" mass="93906">MERYWAVVRSSALTLTALVAVTGVLLSIAVGATLASGQRATAAEQLERRATLIAEAVAGEAGRYIDSLRTVAAAAGAFEPLTAATFTKVTQPLADMGLAGATSIAFLVPVADGDLTAVQARWRARGVPDLALQPKSAAGEHIFSIFSQPLDGTTTPRHSIDVTQSASATRALTEARRSGRVTLSDPYQLIIDQQLPPEQRQLSFVFTAPVYAADAARTFQGWVMLGIRGFDLIGATLTRVSQNLVDVTLRAQRADGTYQPVATHQAQATGDRDLTFDAQIPVADRIWQLHIAAAGRRLPGAATGMPTVAAGAGATLTLLLAGLVWALATGRTRARAQVQAATADLAAAEEAARDQADLLTAIMDCISDGVTVIDRDGRWLLHNPAANAIFGAGGAQPATWQEHYGLYLPDSATPFPTADIPLLKALHGEEPEQVEMLVRNTAHPDGLIISVSARPLHSNTGHTGAVAVYHDITARKAADAQLTAATDALRTELAARTAAEAELRAARDALEQQKAYLTQILDALDVAVITCDTSGAIVHANLPARRTMPADGNAATLATAFAGLSHLDGRPVSADDTPLARALRGEDVDGMEAVVALPDGSTTAVLLHARTLTDTGGTIIGAVAASYNVTVLREREADLRAFAGVAAHDLRAPLAALAGHAEILDEDLPADTDPALRHSLHRIRAGVERMRRLIDDLLAYATARDAPLQPEAVDLHELVADVIAERIHHLRHPTTDGPPVLFPDIYTGPLPVVRADKAMIRQLLDNLIGNAIKYTMPGQPARIDISAHQRPGDDSARIEIADRGIGIPDTEKPHVFASFRRAGNHGDRPGTGLGLAICQRIIDRHHSTISVTDNPGGGTRICFTLPTADPNTTDPPAVRAAPPTTTAADR</sequence>
<protein>
    <recommendedName>
        <fullName evidence="11">Sensor-like histidine kinase SenX3</fullName>
        <ecNumber evidence="3">2.7.13.3</ecNumber>
    </recommendedName>
</protein>
<dbReference type="InterPro" id="IPR000700">
    <property type="entry name" value="PAS-assoc_C"/>
</dbReference>
<dbReference type="SUPFAM" id="SSF55785">
    <property type="entry name" value="PYP-like sensor domain (PAS domain)"/>
    <property type="match status" value="2"/>
</dbReference>
<dbReference type="SMART" id="SM00387">
    <property type="entry name" value="HATPase_c"/>
    <property type="match status" value="1"/>
</dbReference>
<dbReference type="EC" id="2.7.13.3" evidence="3"/>
<dbReference type="GO" id="GO:0007234">
    <property type="term" value="P:osmosensory signaling via phosphorelay pathway"/>
    <property type="evidence" value="ECO:0007669"/>
    <property type="project" value="TreeGrafter"/>
</dbReference>
<evidence type="ECO:0000256" key="9">
    <source>
        <dbReference type="ARBA" id="ARBA00023012"/>
    </source>
</evidence>
<dbReference type="PROSITE" id="PS50113">
    <property type="entry name" value="PAC"/>
    <property type="match status" value="2"/>
</dbReference>
<keyword evidence="7" id="KW-0418">Kinase</keyword>
<keyword evidence="6" id="KW-0812">Transmembrane</keyword>
<evidence type="ECO:0000256" key="2">
    <source>
        <dbReference type="ARBA" id="ARBA00004236"/>
    </source>
</evidence>
<keyword evidence="9" id="KW-0902">Two-component regulatory system</keyword>
<dbReference type="SMART" id="SM00091">
    <property type="entry name" value="PAS"/>
    <property type="match status" value="2"/>
</dbReference>
<dbReference type="GO" id="GO:0005886">
    <property type="term" value="C:plasma membrane"/>
    <property type="evidence" value="ECO:0007669"/>
    <property type="project" value="UniProtKB-SubCell"/>
</dbReference>
<evidence type="ECO:0000256" key="10">
    <source>
        <dbReference type="ARBA" id="ARBA00023136"/>
    </source>
</evidence>
<dbReference type="InterPro" id="IPR004358">
    <property type="entry name" value="Sig_transdc_His_kin-like_C"/>
</dbReference>
<dbReference type="NCBIfam" id="TIGR00229">
    <property type="entry name" value="sensory_box"/>
    <property type="match status" value="1"/>
</dbReference>
<dbReference type="GO" id="GO:0030295">
    <property type="term" value="F:protein kinase activator activity"/>
    <property type="evidence" value="ECO:0007669"/>
    <property type="project" value="TreeGrafter"/>
</dbReference>
<dbReference type="GO" id="GO:0000156">
    <property type="term" value="F:phosphorelay response regulator activity"/>
    <property type="evidence" value="ECO:0007669"/>
    <property type="project" value="TreeGrafter"/>
</dbReference>
<keyword evidence="4" id="KW-0597">Phosphoprotein</keyword>
<dbReference type="InterPro" id="IPR035965">
    <property type="entry name" value="PAS-like_dom_sf"/>
</dbReference>
<evidence type="ECO:0000256" key="3">
    <source>
        <dbReference type="ARBA" id="ARBA00012438"/>
    </source>
</evidence>
<dbReference type="InterPro" id="IPR005467">
    <property type="entry name" value="His_kinase_dom"/>
</dbReference>
<reference evidence="16" key="1">
    <citation type="submission" date="2021-01" db="EMBL/GenBank/DDBJ databases">
        <title>Whole genome shotgun sequence of Actinoplanes cyaneus NBRC 14990.</title>
        <authorList>
            <person name="Komaki H."/>
            <person name="Tamura T."/>
        </authorList>
    </citation>
    <scope>NUCLEOTIDE SEQUENCE</scope>
    <source>
        <strain evidence="16">NBRC 14990</strain>
    </source>
</reference>
<dbReference type="EMBL" id="BOMH01000036">
    <property type="protein sequence ID" value="GID66850.1"/>
    <property type="molecule type" value="Genomic_DNA"/>
</dbReference>
<dbReference type="AlphaFoldDB" id="A0A919IRQ9"/>
<name>A0A919IRQ9_9ACTN</name>
<evidence type="ECO:0000256" key="7">
    <source>
        <dbReference type="ARBA" id="ARBA00022777"/>
    </source>
</evidence>
<evidence type="ECO:0000259" key="15">
    <source>
        <dbReference type="PROSITE" id="PS50839"/>
    </source>
</evidence>
<dbReference type="InterPro" id="IPR003661">
    <property type="entry name" value="HisK_dim/P_dom"/>
</dbReference>
<dbReference type="CDD" id="cd00075">
    <property type="entry name" value="HATPase"/>
    <property type="match status" value="1"/>
</dbReference>
<gene>
    <name evidence="16" type="ORF">Acy02nite_47310</name>
</gene>
<dbReference type="InterPro" id="IPR050351">
    <property type="entry name" value="BphY/WalK/GraS-like"/>
</dbReference>
<feature type="domain" description="PAC" evidence="14">
    <location>
        <begin position="589"/>
        <end position="641"/>
    </location>
</feature>
<evidence type="ECO:0000256" key="11">
    <source>
        <dbReference type="ARBA" id="ARBA00039401"/>
    </source>
</evidence>
<dbReference type="Proteomes" id="UP000619479">
    <property type="component" value="Unassembled WGS sequence"/>
</dbReference>
<comment type="subcellular location">
    <subcellularLocation>
        <location evidence="2">Cell membrane</location>
    </subcellularLocation>
</comment>
<dbReference type="Gene3D" id="3.30.450.350">
    <property type="entry name" value="CHASE domain"/>
    <property type="match status" value="1"/>
</dbReference>
<dbReference type="SMART" id="SM00388">
    <property type="entry name" value="HisKA"/>
    <property type="match status" value="1"/>
</dbReference>
<evidence type="ECO:0000256" key="6">
    <source>
        <dbReference type="ARBA" id="ARBA00022692"/>
    </source>
</evidence>
<dbReference type="Gene3D" id="3.30.450.20">
    <property type="entry name" value="PAS domain"/>
    <property type="match status" value="2"/>
</dbReference>
<dbReference type="Gene3D" id="1.10.287.130">
    <property type="match status" value="1"/>
</dbReference>
<dbReference type="InterPro" id="IPR042240">
    <property type="entry name" value="CHASE_sf"/>
</dbReference>
<evidence type="ECO:0000256" key="4">
    <source>
        <dbReference type="ARBA" id="ARBA00022553"/>
    </source>
</evidence>
<evidence type="ECO:0000256" key="5">
    <source>
        <dbReference type="ARBA" id="ARBA00022679"/>
    </source>
</evidence>
<dbReference type="PANTHER" id="PTHR42878:SF15">
    <property type="entry name" value="BACTERIOPHYTOCHROME"/>
    <property type="match status" value="1"/>
</dbReference>
<dbReference type="PRINTS" id="PR00344">
    <property type="entry name" value="BCTRLSENSOR"/>
</dbReference>
<feature type="domain" description="CHASE" evidence="15">
    <location>
        <begin position="145"/>
        <end position="241"/>
    </location>
</feature>
<dbReference type="SUPFAM" id="SSF55874">
    <property type="entry name" value="ATPase domain of HSP90 chaperone/DNA topoisomerase II/histidine kinase"/>
    <property type="match status" value="1"/>
</dbReference>
<dbReference type="Pfam" id="PF02518">
    <property type="entry name" value="HATPase_c"/>
    <property type="match status" value="1"/>
</dbReference>
<evidence type="ECO:0000256" key="8">
    <source>
        <dbReference type="ARBA" id="ARBA00022989"/>
    </source>
</evidence>
<evidence type="ECO:0000256" key="1">
    <source>
        <dbReference type="ARBA" id="ARBA00000085"/>
    </source>
</evidence>
<dbReference type="InterPro" id="IPR036890">
    <property type="entry name" value="HATPase_C_sf"/>
</dbReference>
<evidence type="ECO:0000259" key="14">
    <source>
        <dbReference type="PROSITE" id="PS50113"/>
    </source>
</evidence>
<dbReference type="Pfam" id="PF00512">
    <property type="entry name" value="HisKA"/>
    <property type="match status" value="1"/>
</dbReference>
<accession>A0A919IRQ9</accession>
<dbReference type="SUPFAM" id="SSF47384">
    <property type="entry name" value="Homodimeric domain of signal transducing histidine kinase"/>
    <property type="match status" value="1"/>
</dbReference>
<evidence type="ECO:0000313" key="17">
    <source>
        <dbReference type="Proteomes" id="UP000619479"/>
    </source>
</evidence>
<feature type="domain" description="PAC" evidence="14">
    <location>
        <begin position="432"/>
        <end position="484"/>
    </location>
</feature>
<dbReference type="PROSITE" id="PS50839">
    <property type="entry name" value="CHASE"/>
    <property type="match status" value="1"/>
</dbReference>
<dbReference type="CDD" id="cd00130">
    <property type="entry name" value="PAS"/>
    <property type="match status" value="1"/>
</dbReference>
<keyword evidence="8" id="KW-1133">Transmembrane helix</keyword>
<keyword evidence="17" id="KW-1185">Reference proteome</keyword>
<evidence type="ECO:0000256" key="12">
    <source>
        <dbReference type="SAM" id="MobiDB-lite"/>
    </source>
</evidence>
<proteinExistence type="predicted"/>
<dbReference type="InterPro" id="IPR000014">
    <property type="entry name" value="PAS"/>
</dbReference>
<evidence type="ECO:0000313" key="16">
    <source>
        <dbReference type="EMBL" id="GID66850.1"/>
    </source>
</evidence>
<feature type="domain" description="Histidine kinase" evidence="13">
    <location>
        <begin position="645"/>
        <end position="869"/>
    </location>
</feature>
<dbReference type="InterPro" id="IPR003594">
    <property type="entry name" value="HATPase_dom"/>
</dbReference>
<dbReference type="GO" id="GO:0000155">
    <property type="term" value="F:phosphorelay sensor kinase activity"/>
    <property type="evidence" value="ECO:0007669"/>
    <property type="project" value="InterPro"/>
</dbReference>
<dbReference type="InterPro" id="IPR013656">
    <property type="entry name" value="PAS_4"/>
</dbReference>
<dbReference type="CDD" id="cd00082">
    <property type="entry name" value="HisKA"/>
    <property type="match status" value="1"/>
</dbReference>
<organism evidence="16 17">
    <name type="scientific">Actinoplanes cyaneus</name>
    <dbReference type="NCBI Taxonomy" id="52696"/>
    <lineage>
        <taxon>Bacteria</taxon>
        <taxon>Bacillati</taxon>
        <taxon>Actinomycetota</taxon>
        <taxon>Actinomycetes</taxon>
        <taxon>Micromonosporales</taxon>
        <taxon>Micromonosporaceae</taxon>
        <taxon>Actinoplanes</taxon>
    </lineage>
</organism>
<comment type="caution">
    <text evidence="16">The sequence shown here is derived from an EMBL/GenBank/DDBJ whole genome shotgun (WGS) entry which is preliminary data.</text>
</comment>